<reference evidence="3 4" key="1">
    <citation type="submission" date="2019-02" db="EMBL/GenBank/DDBJ databases">
        <title>Deep-cultivation of Planctomycetes and their phenomic and genomic characterization uncovers novel biology.</title>
        <authorList>
            <person name="Wiegand S."/>
            <person name="Jogler M."/>
            <person name="Boedeker C."/>
            <person name="Pinto D."/>
            <person name="Vollmers J."/>
            <person name="Rivas-Marin E."/>
            <person name="Kohn T."/>
            <person name="Peeters S.H."/>
            <person name="Heuer A."/>
            <person name="Rast P."/>
            <person name="Oberbeckmann S."/>
            <person name="Bunk B."/>
            <person name="Jeske O."/>
            <person name="Meyerdierks A."/>
            <person name="Storesund J.E."/>
            <person name="Kallscheuer N."/>
            <person name="Luecker S."/>
            <person name="Lage O.M."/>
            <person name="Pohl T."/>
            <person name="Merkel B.J."/>
            <person name="Hornburger P."/>
            <person name="Mueller R.-W."/>
            <person name="Bruemmer F."/>
            <person name="Labrenz M."/>
            <person name="Spormann A.M."/>
            <person name="Op Den Camp H."/>
            <person name="Overmann J."/>
            <person name="Amann R."/>
            <person name="Jetten M.S.M."/>
            <person name="Mascher T."/>
            <person name="Medema M.H."/>
            <person name="Devos D.P."/>
            <person name="Kaster A.-K."/>
            <person name="Ovreas L."/>
            <person name="Rohde M."/>
            <person name="Galperin M.Y."/>
            <person name="Jogler C."/>
        </authorList>
    </citation>
    <scope>NUCLEOTIDE SEQUENCE [LARGE SCALE GENOMIC DNA]</scope>
    <source>
        <strain evidence="3 4">Poly41</strain>
    </source>
</reference>
<keyword evidence="4" id="KW-1185">Reference proteome</keyword>
<dbReference type="RefSeq" id="WP_146530673.1">
    <property type="nucleotide sequence ID" value="NZ_SJPV01000014.1"/>
</dbReference>
<protein>
    <submittedName>
        <fullName evidence="3">Aldo/keto reductase family protein</fullName>
    </submittedName>
</protein>
<evidence type="ECO:0000313" key="4">
    <source>
        <dbReference type="Proteomes" id="UP000319143"/>
    </source>
</evidence>
<organism evidence="3 4">
    <name type="scientific">Novipirellula artificiosorum</name>
    <dbReference type="NCBI Taxonomy" id="2528016"/>
    <lineage>
        <taxon>Bacteria</taxon>
        <taxon>Pseudomonadati</taxon>
        <taxon>Planctomycetota</taxon>
        <taxon>Planctomycetia</taxon>
        <taxon>Pirellulales</taxon>
        <taxon>Pirellulaceae</taxon>
        <taxon>Novipirellula</taxon>
    </lineage>
</organism>
<name>A0A5C6D8E1_9BACT</name>
<gene>
    <name evidence="3" type="ORF">Poly41_59290</name>
</gene>
<proteinExistence type="predicted"/>
<dbReference type="EMBL" id="SJPV01000014">
    <property type="protein sequence ID" value="TWU32041.1"/>
    <property type="molecule type" value="Genomic_DNA"/>
</dbReference>
<sequence>MDRRTFLQSAAAGAAMAGTTAAQSPDQPQAGPAPGERQATNEPVTKVEWRNKQAGMAYRRLGRTGLMVSEIVSGGDPIRPDNYEHLNLAIEKGLNYLDMAPAYGRGKCEEAYGKLLTGSAKREKVFLTTKISGFKELRNRLYQEIFDELPAEKQKRIMQRAEQTLQAGGAAKPGYFVKYWPGQDREFAPSYLSNAMMPDYAHRVEGSKEFAEHITNSIEESLKRVGTDYFDIVMCPHGACTPEELRLPEIQATIDRLKQQGKIRFLGVTSHNDPAAILRTATEVGYYDLVMMAYNVINGGYLDHAIQMAAAEDVGVIGMKVAMAVATHHKSLQPIPQWRIDKVDRIVPGEMKAPMKAYLWALQNPSVSAVISNLWDKQFIEENLSLAGKKVELQPA</sequence>
<feature type="domain" description="NADP-dependent oxidoreductase" evidence="2">
    <location>
        <begin position="80"/>
        <end position="330"/>
    </location>
</feature>
<evidence type="ECO:0000259" key="2">
    <source>
        <dbReference type="Pfam" id="PF00248"/>
    </source>
</evidence>
<dbReference type="InterPro" id="IPR019546">
    <property type="entry name" value="TAT_signal_bac_arc"/>
</dbReference>
<dbReference type="PROSITE" id="PS51318">
    <property type="entry name" value="TAT"/>
    <property type="match status" value="1"/>
</dbReference>
<evidence type="ECO:0000313" key="3">
    <source>
        <dbReference type="EMBL" id="TWU32041.1"/>
    </source>
</evidence>
<dbReference type="InterPro" id="IPR036812">
    <property type="entry name" value="NAD(P)_OxRdtase_dom_sf"/>
</dbReference>
<dbReference type="OrthoDB" id="254258at2"/>
<dbReference type="InterPro" id="IPR023210">
    <property type="entry name" value="NADP_OxRdtase_dom"/>
</dbReference>
<dbReference type="Pfam" id="PF00248">
    <property type="entry name" value="Aldo_ket_red"/>
    <property type="match status" value="1"/>
</dbReference>
<feature type="region of interest" description="Disordered" evidence="1">
    <location>
        <begin position="1"/>
        <end position="44"/>
    </location>
</feature>
<feature type="compositionally biased region" description="Low complexity" evidence="1">
    <location>
        <begin position="10"/>
        <end position="22"/>
    </location>
</feature>
<dbReference type="InterPro" id="IPR053135">
    <property type="entry name" value="AKR2_Oxidoreductase"/>
</dbReference>
<dbReference type="InterPro" id="IPR006311">
    <property type="entry name" value="TAT_signal"/>
</dbReference>
<dbReference type="PANTHER" id="PTHR43312">
    <property type="entry name" value="D-THREO-ALDOSE 1-DEHYDROGENASE"/>
    <property type="match status" value="1"/>
</dbReference>
<dbReference type="Gene3D" id="3.20.20.100">
    <property type="entry name" value="NADP-dependent oxidoreductase domain"/>
    <property type="match status" value="1"/>
</dbReference>
<evidence type="ECO:0000256" key="1">
    <source>
        <dbReference type="SAM" id="MobiDB-lite"/>
    </source>
</evidence>
<accession>A0A5C6D8E1</accession>
<dbReference type="NCBIfam" id="TIGR01409">
    <property type="entry name" value="TAT_signal_seq"/>
    <property type="match status" value="1"/>
</dbReference>
<dbReference type="Proteomes" id="UP000319143">
    <property type="component" value="Unassembled WGS sequence"/>
</dbReference>
<dbReference type="SUPFAM" id="SSF51430">
    <property type="entry name" value="NAD(P)-linked oxidoreductase"/>
    <property type="match status" value="1"/>
</dbReference>
<dbReference type="PANTHER" id="PTHR43312:SF1">
    <property type="entry name" value="NADP-DEPENDENT OXIDOREDUCTASE DOMAIN-CONTAINING PROTEIN"/>
    <property type="match status" value="1"/>
</dbReference>
<dbReference type="AlphaFoldDB" id="A0A5C6D8E1"/>
<comment type="caution">
    <text evidence="3">The sequence shown here is derived from an EMBL/GenBank/DDBJ whole genome shotgun (WGS) entry which is preliminary data.</text>
</comment>